<dbReference type="EMBL" id="JACRTI010000038">
    <property type="protein sequence ID" value="MBC8602814.1"/>
    <property type="molecule type" value="Genomic_DNA"/>
</dbReference>
<reference evidence="5 6" key="1">
    <citation type="submission" date="2018-07" db="EMBL/GenBank/DDBJ databases">
        <title>Parabacteroides acidifaciens nov. sp., isolated from human feces.</title>
        <authorList>
            <person name="Wang Y.J."/>
        </authorList>
    </citation>
    <scope>NUCLEOTIDE SEQUENCE [LARGE SCALE GENOMIC DNA]</scope>
    <source>
        <strain evidence="5 6">426-9</strain>
    </source>
</reference>
<feature type="chain" id="PRO_5017766168" description="Cell wall anchor protein" evidence="3">
    <location>
        <begin position="26"/>
        <end position="337"/>
    </location>
</feature>
<evidence type="ECO:0000313" key="5">
    <source>
        <dbReference type="EMBL" id="RDU48436.1"/>
    </source>
</evidence>
<protein>
    <recommendedName>
        <fullName evidence="8">Cell wall anchor protein</fullName>
    </recommendedName>
</protein>
<dbReference type="Proteomes" id="UP000629596">
    <property type="component" value="Unassembled WGS sequence"/>
</dbReference>
<feature type="region of interest" description="Disordered" evidence="1">
    <location>
        <begin position="311"/>
        <end position="337"/>
    </location>
</feature>
<evidence type="ECO:0000256" key="2">
    <source>
        <dbReference type="SAM" id="Phobius"/>
    </source>
</evidence>
<evidence type="ECO:0000313" key="4">
    <source>
        <dbReference type="EMBL" id="MBC8602814.1"/>
    </source>
</evidence>
<accession>A0A3D8HBS9</accession>
<comment type="caution">
    <text evidence="5">The sequence shown here is derived from an EMBL/GenBank/DDBJ whole genome shotgun (WGS) entry which is preliminary data.</text>
</comment>
<gene>
    <name evidence="5" type="ORF">DWU89_14290</name>
    <name evidence="4" type="ORF">H8784_13935</name>
</gene>
<feature type="signal peptide" evidence="3">
    <location>
        <begin position="1"/>
        <end position="25"/>
    </location>
</feature>
<dbReference type="AlphaFoldDB" id="A0A3D8HBS9"/>
<dbReference type="Proteomes" id="UP000256321">
    <property type="component" value="Unassembled WGS sequence"/>
</dbReference>
<name>A0A3D8HBS9_9BACT</name>
<feature type="compositionally biased region" description="Basic and acidic residues" evidence="1">
    <location>
        <begin position="322"/>
        <end position="337"/>
    </location>
</feature>
<dbReference type="EMBL" id="QREV01000038">
    <property type="protein sequence ID" value="RDU48436.1"/>
    <property type="molecule type" value="Genomic_DNA"/>
</dbReference>
<sequence length="337" mass="38111">MKLIKKSILLLSLFGTFLSGGKAYAQQTLVDVKVDSAAILIGEQTVLHLTVTADKDKAVQLVIPQDTLMAGVEVLGVSKADSTLIDNDRLLIEQDLLVTSFDSSLYLLPPFMVIDGADTVYSNQVALKVSTIPVNTDKPEEFYDIKEVWKPPFVLADYYPWIFGILLTLFLICVIGYIIQRIRNKKPIIPFKKPEPKLPPHEQAIKELDEIKQQKLWQQGRSKEYYTLITDTLRRYIVDRFGINAMEMTSGEILDIIRKQHEANSVYESLKQIMQLSDFVKFAKMNPLPDENDLSLMNAYLFINQTKIEEIPAPGEGENAEGEGKPVEKNDSNISKE</sequence>
<organism evidence="5 6">
    <name type="scientific">Parabacteroides acidifaciens</name>
    <dbReference type="NCBI Taxonomy" id="2290935"/>
    <lineage>
        <taxon>Bacteria</taxon>
        <taxon>Pseudomonadati</taxon>
        <taxon>Bacteroidota</taxon>
        <taxon>Bacteroidia</taxon>
        <taxon>Bacteroidales</taxon>
        <taxon>Tannerellaceae</taxon>
        <taxon>Parabacteroides</taxon>
    </lineage>
</organism>
<keyword evidence="2" id="KW-1133">Transmembrane helix</keyword>
<evidence type="ECO:0000313" key="6">
    <source>
        <dbReference type="Proteomes" id="UP000256321"/>
    </source>
</evidence>
<dbReference type="RefSeq" id="WP_115500308.1">
    <property type="nucleotide sequence ID" value="NZ_JACRTI010000038.1"/>
</dbReference>
<evidence type="ECO:0008006" key="8">
    <source>
        <dbReference type="Google" id="ProtNLM"/>
    </source>
</evidence>
<keyword evidence="2" id="KW-0812">Transmembrane</keyword>
<keyword evidence="3" id="KW-0732">Signal</keyword>
<evidence type="ECO:0000256" key="3">
    <source>
        <dbReference type="SAM" id="SignalP"/>
    </source>
</evidence>
<proteinExistence type="predicted"/>
<evidence type="ECO:0000313" key="7">
    <source>
        <dbReference type="Proteomes" id="UP000629596"/>
    </source>
</evidence>
<evidence type="ECO:0000256" key="1">
    <source>
        <dbReference type="SAM" id="MobiDB-lite"/>
    </source>
</evidence>
<keyword evidence="2" id="KW-0472">Membrane</keyword>
<keyword evidence="7" id="KW-1185">Reference proteome</keyword>
<feature type="transmembrane region" description="Helical" evidence="2">
    <location>
        <begin position="158"/>
        <end position="179"/>
    </location>
</feature>
<reference evidence="4 7" key="2">
    <citation type="submission" date="2020-08" db="EMBL/GenBank/DDBJ databases">
        <title>Genome public.</title>
        <authorList>
            <person name="Liu C."/>
            <person name="Sun Q."/>
        </authorList>
    </citation>
    <scope>NUCLEOTIDE SEQUENCE [LARGE SCALE GENOMIC DNA]</scope>
    <source>
        <strain evidence="4 7">426_9</strain>
    </source>
</reference>